<keyword evidence="3" id="KW-1185">Reference proteome</keyword>
<proteinExistence type="predicted"/>
<evidence type="ECO:0000313" key="3">
    <source>
        <dbReference type="Proteomes" id="UP000075901"/>
    </source>
</evidence>
<reference evidence="3" key="1">
    <citation type="submission" date="2013-09" db="EMBL/GenBank/DDBJ databases">
        <title>The Genome Sequence of Anopheles maculatus species B.</title>
        <authorList>
            <consortium name="The Broad Institute Genomics Platform"/>
            <person name="Neafsey D.E."/>
            <person name="Besansky N."/>
            <person name="Howell P."/>
            <person name="Walton C."/>
            <person name="Young S.K."/>
            <person name="Zeng Q."/>
            <person name="Gargeya S."/>
            <person name="Fitzgerald M."/>
            <person name="Haas B."/>
            <person name="Abouelleil A."/>
            <person name="Allen A.W."/>
            <person name="Alvarado L."/>
            <person name="Arachchi H.M."/>
            <person name="Berlin A.M."/>
            <person name="Chapman S.B."/>
            <person name="Gainer-Dewar J."/>
            <person name="Goldberg J."/>
            <person name="Griggs A."/>
            <person name="Gujja S."/>
            <person name="Hansen M."/>
            <person name="Howarth C."/>
            <person name="Imamovic A."/>
            <person name="Ireland A."/>
            <person name="Larimer J."/>
            <person name="McCowan C."/>
            <person name="Murphy C."/>
            <person name="Pearson M."/>
            <person name="Poon T.W."/>
            <person name="Priest M."/>
            <person name="Roberts A."/>
            <person name="Saif S."/>
            <person name="Shea T."/>
            <person name="Sisk P."/>
            <person name="Sykes S."/>
            <person name="Wortman J."/>
            <person name="Nusbaum C."/>
            <person name="Birren B."/>
        </authorList>
    </citation>
    <scope>NUCLEOTIDE SEQUENCE [LARGE SCALE GENOMIC DNA]</scope>
    <source>
        <strain evidence="3">maculatus3</strain>
    </source>
</reference>
<protein>
    <submittedName>
        <fullName evidence="2">Uncharacterized protein</fullName>
    </submittedName>
</protein>
<keyword evidence="1" id="KW-0732">Signal</keyword>
<accession>A0A182S5R0</accession>
<sequence length="174" mass="18544">MVRYAMRTFVRYRLVVLLVLLVTLDEGAATIDNATGAVRENSLPSEVPAIVIDQSSVAPEATVPDTGRMSVSTSTIATDTITTTTAITNTIVSTSEVAPTTTSSISISNEATRTVTTTTTTTAPIPATEVSPIEPIHQQHSTSADELPPNCSEFSVSTYQLRHHGGTFHYHDLP</sequence>
<name>A0A182S5R0_9DIPT</name>
<evidence type="ECO:0000256" key="1">
    <source>
        <dbReference type="SAM" id="SignalP"/>
    </source>
</evidence>
<organism evidence="2 3">
    <name type="scientific">Anopheles maculatus</name>
    <dbReference type="NCBI Taxonomy" id="74869"/>
    <lineage>
        <taxon>Eukaryota</taxon>
        <taxon>Metazoa</taxon>
        <taxon>Ecdysozoa</taxon>
        <taxon>Arthropoda</taxon>
        <taxon>Hexapoda</taxon>
        <taxon>Insecta</taxon>
        <taxon>Pterygota</taxon>
        <taxon>Neoptera</taxon>
        <taxon>Endopterygota</taxon>
        <taxon>Diptera</taxon>
        <taxon>Nematocera</taxon>
        <taxon>Culicoidea</taxon>
        <taxon>Culicidae</taxon>
        <taxon>Anophelinae</taxon>
        <taxon>Anopheles</taxon>
        <taxon>Anopheles maculatus group</taxon>
    </lineage>
</organism>
<feature type="chain" id="PRO_5008135508" evidence="1">
    <location>
        <begin position="30"/>
        <end position="174"/>
    </location>
</feature>
<evidence type="ECO:0000313" key="2">
    <source>
        <dbReference type="EnsemblMetazoa" id="AMAM000182-PA"/>
    </source>
</evidence>
<dbReference type="AlphaFoldDB" id="A0A182S5R0"/>
<reference evidence="2" key="2">
    <citation type="submission" date="2020-05" db="UniProtKB">
        <authorList>
            <consortium name="EnsemblMetazoa"/>
        </authorList>
    </citation>
    <scope>IDENTIFICATION</scope>
    <source>
        <strain evidence="2">maculatus3</strain>
    </source>
</reference>
<dbReference type="Proteomes" id="UP000075901">
    <property type="component" value="Unassembled WGS sequence"/>
</dbReference>
<feature type="signal peptide" evidence="1">
    <location>
        <begin position="1"/>
        <end position="29"/>
    </location>
</feature>
<dbReference type="EnsemblMetazoa" id="AMAM000182-RA">
    <property type="protein sequence ID" value="AMAM000182-PA"/>
    <property type="gene ID" value="AMAM000182"/>
</dbReference>
<dbReference type="VEuPathDB" id="VectorBase:AMAM000182"/>